<organism evidence="6 7">
    <name type="scientific">Iodobacter violaceini</name>
    <dbReference type="NCBI Taxonomy" id="3044271"/>
    <lineage>
        <taxon>Bacteria</taxon>
        <taxon>Pseudomonadati</taxon>
        <taxon>Pseudomonadota</taxon>
        <taxon>Betaproteobacteria</taxon>
        <taxon>Neisseriales</taxon>
        <taxon>Chitinibacteraceae</taxon>
        <taxon>Iodobacter</taxon>
    </lineage>
</organism>
<reference evidence="6 7" key="1">
    <citation type="submission" date="2020-03" db="EMBL/GenBank/DDBJ databases">
        <title>Draft genome sequence of environmentally isolated violet-colored cultures.</title>
        <authorList>
            <person name="Wilson H.S."/>
        </authorList>
    </citation>
    <scope>NUCLEOTIDE SEQUENCE [LARGE SCALE GENOMIC DNA]</scope>
    <source>
        <strain evidence="6 7">HSC-16F04</strain>
    </source>
</reference>
<dbReference type="SUPFAM" id="SSF46785">
    <property type="entry name" value="Winged helix' DNA-binding domain"/>
    <property type="match status" value="1"/>
</dbReference>
<evidence type="ECO:0000256" key="1">
    <source>
        <dbReference type="ARBA" id="ARBA00009437"/>
    </source>
</evidence>
<dbReference type="InterPro" id="IPR036388">
    <property type="entry name" value="WH-like_DNA-bd_sf"/>
</dbReference>
<dbReference type="InterPro" id="IPR058163">
    <property type="entry name" value="LysR-type_TF_proteobact-type"/>
</dbReference>
<comment type="caution">
    <text evidence="6">The sequence shown here is derived from an EMBL/GenBank/DDBJ whole genome shotgun (WGS) entry which is preliminary data.</text>
</comment>
<dbReference type="Gene3D" id="1.10.10.10">
    <property type="entry name" value="Winged helix-like DNA-binding domain superfamily/Winged helix DNA-binding domain"/>
    <property type="match status" value="1"/>
</dbReference>
<dbReference type="Pfam" id="PF03466">
    <property type="entry name" value="LysR_substrate"/>
    <property type="match status" value="1"/>
</dbReference>
<gene>
    <name evidence="6" type="ORF">HA050_01580</name>
</gene>
<evidence type="ECO:0000313" key="6">
    <source>
        <dbReference type="EMBL" id="NHQ84810.1"/>
    </source>
</evidence>
<dbReference type="SUPFAM" id="SSF53850">
    <property type="entry name" value="Periplasmic binding protein-like II"/>
    <property type="match status" value="1"/>
</dbReference>
<dbReference type="InterPro" id="IPR005119">
    <property type="entry name" value="LysR_subst-bd"/>
</dbReference>
<dbReference type="PROSITE" id="PS50931">
    <property type="entry name" value="HTH_LYSR"/>
    <property type="match status" value="1"/>
</dbReference>
<dbReference type="Gene3D" id="3.40.190.290">
    <property type="match status" value="1"/>
</dbReference>
<proteinExistence type="inferred from homology"/>
<evidence type="ECO:0000313" key="7">
    <source>
        <dbReference type="Proteomes" id="UP000712570"/>
    </source>
</evidence>
<dbReference type="RefSeq" id="WP_166821211.1">
    <property type="nucleotide sequence ID" value="NZ_JAAOLX010000001.1"/>
</dbReference>
<evidence type="ECO:0000256" key="2">
    <source>
        <dbReference type="ARBA" id="ARBA00023015"/>
    </source>
</evidence>
<dbReference type="Pfam" id="PF00126">
    <property type="entry name" value="HTH_1"/>
    <property type="match status" value="1"/>
</dbReference>
<dbReference type="InterPro" id="IPR000847">
    <property type="entry name" value="LysR_HTH_N"/>
</dbReference>
<sequence>MKTILPPDALLAFDALARTASFTAAADLLGCTKSHISQSVKRLEAELATLLVLRTTRRVSLTEAGVRLAMHAAALREMLQQSRRDIEGLQATVEGALRISATQAFGQSILAPILVEFSLQYPGIRMELDTDHRLKNPVADGIDFCIRSRTVGDENLVARHLGLSQKRIYASASYLAQAGRLDHPCDLVTHRVLLELHQEQEGSWLLECEGKIEQIELRSQFSIDSYASTASAVAAGFGVALLPAYIAEPLVSKGEMQEVLPGWQPAPYPFYLVYPYHHPLPKKYEAFIQFVVPRIQACLQNNLSKPRQ</sequence>
<keyword evidence="3" id="KW-0238">DNA-binding</keyword>
<evidence type="ECO:0000259" key="5">
    <source>
        <dbReference type="PROSITE" id="PS50931"/>
    </source>
</evidence>
<protein>
    <submittedName>
        <fullName evidence="6">LysR family transcriptional regulator</fullName>
    </submittedName>
</protein>
<keyword evidence="7" id="KW-1185">Reference proteome</keyword>
<dbReference type="Proteomes" id="UP000712570">
    <property type="component" value="Unassembled WGS sequence"/>
</dbReference>
<dbReference type="CDD" id="cd08422">
    <property type="entry name" value="PBP2_CrgA_like"/>
    <property type="match status" value="1"/>
</dbReference>
<keyword evidence="2" id="KW-0805">Transcription regulation</keyword>
<evidence type="ECO:0000256" key="4">
    <source>
        <dbReference type="ARBA" id="ARBA00023163"/>
    </source>
</evidence>
<feature type="domain" description="HTH lysR-type" evidence="5">
    <location>
        <begin position="5"/>
        <end position="62"/>
    </location>
</feature>
<dbReference type="EMBL" id="JAAOLX010000001">
    <property type="protein sequence ID" value="NHQ84810.1"/>
    <property type="molecule type" value="Genomic_DNA"/>
</dbReference>
<dbReference type="InterPro" id="IPR036390">
    <property type="entry name" value="WH_DNA-bd_sf"/>
</dbReference>
<evidence type="ECO:0000256" key="3">
    <source>
        <dbReference type="ARBA" id="ARBA00023125"/>
    </source>
</evidence>
<name>A0ABX0KR95_9NEIS</name>
<keyword evidence="4" id="KW-0804">Transcription</keyword>
<comment type="similarity">
    <text evidence="1">Belongs to the LysR transcriptional regulatory family.</text>
</comment>
<accession>A0ABX0KR95</accession>
<dbReference type="PANTHER" id="PTHR30537">
    <property type="entry name" value="HTH-TYPE TRANSCRIPTIONAL REGULATOR"/>
    <property type="match status" value="1"/>
</dbReference>
<dbReference type="PANTHER" id="PTHR30537:SF5">
    <property type="entry name" value="HTH-TYPE TRANSCRIPTIONAL ACTIVATOR TTDR-RELATED"/>
    <property type="match status" value="1"/>
</dbReference>